<sequence length="68" mass="7701">MNTHRLFLHEEHAKYGIALDAQESPQSAADKTDLQCGTVQREIDMPSPAKIAFVYGLRAGWSRWGGWR</sequence>
<accession>M2QX96</accession>
<reference evidence="1 2" key="1">
    <citation type="journal article" date="2012" name="Proc. Natl. Acad. Sci. U.S.A.">
        <title>Comparative genomics of Ceriporiopsis subvermispora and Phanerochaete chrysosporium provide insight into selective ligninolysis.</title>
        <authorList>
            <person name="Fernandez-Fueyo E."/>
            <person name="Ruiz-Duenas F.J."/>
            <person name="Ferreira P."/>
            <person name="Floudas D."/>
            <person name="Hibbett D.S."/>
            <person name="Canessa P."/>
            <person name="Larrondo L.F."/>
            <person name="James T.Y."/>
            <person name="Seelenfreund D."/>
            <person name="Lobos S."/>
            <person name="Polanco R."/>
            <person name="Tello M."/>
            <person name="Honda Y."/>
            <person name="Watanabe T."/>
            <person name="Watanabe T."/>
            <person name="Ryu J.S."/>
            <person name="Kubicek C.P."/>
            <person name="Schmoll M."/>
            <person name="Gaskell J."/>
            <person name="Hammel K.E."/>
            <person name="St John F.J."/>
            <person name="Vanden Wymelenberg A."/>
            <person name="Sabat G."/>
            <person name="Splinter BonDurant S."/>
            <person name="Syed K."/>
            <person name="Yadav J.S."/>
            <person name="Doddapaneni H."/>
            <person name="Subramanian V."/>
            <person name="Lavin J.L."/>
            <person name="Oguiza J.A."/>
            <person name="Perez G."/>
            <person name="Pisabarro A.G."/>
            <person name="Ramirez L."/>
            <person name="Santoyo F."/>
            <person name="Master E."/>
            <person name="Coutinho P.M."/>
            <person name="Henrissat B."/>
            <person name="Lombard V."/>
            <person name="Magnuson J.K."/>
            <person name="Kuees U."/>
            <person name="Hori C."/>
            <person name="Igarashi K."/>
            <person name="Samejima M."/>
            <person name="Held B.W."/>
            <person name="Barry K.W."/>
            <person name="LaButti K.M."/>
            <person name="Lapidus A."/>
            <person name="Lindquist E.A."/>
            <person name="Lucas S.M."/>
            <person name="Riley R."/>
            <person name="Salamov A.A."/>
            <person name="Hoffmeister D."/>
            <person name="Schwenk D."/>
            <person name="Hadar Y."/>
            <person name="Yarden O."/>
            <person name="de Vries R.P."/>
            <person name="Wiebenga A."/>
            <person name="Stenlid J."/>
            <person name="Eastwood D."/>
            <person name="Grigoriev I.V."/>
            <person name="Berka R.M."/>
            <person name="Blanchette R.A."/>
            <person name="Kersten P."/>
            <person name="Martinez A.T."/>
            <person name="Vicuna R."/>
            <person name="Cullen D."/>
        </authorList>
    </citation>
    <scope>NUCLEOTIDE SEQUENCE [LARGE SCALE GENOMIC DNA]</scope>
    <source>
        <strain evidence="1 2">B</strain>
    </source>
</reference>
<evidence type="ECO:0000313" key="1">
    <source>
        <dbReference type="EMBL" id="EMD30557.1"/>
    </source>
</evidence>
<dbReference type="HOGENOM" id="CLU_2800856_0_0_1"/>
<dbReference type="Proteomes" id="UP000016930">
    <property type="component" value="Unassembled WGS sequence"/>
</dbReference>
<dbReference type="AlphaFoldDB" id="M2QX96"/>
<dbReference type="EMBL" id="KB446008">
    <property type="protein sequence ID" value="EMD30557.1"/>
    <property type="molecule type" value="Genomic_DNA"/>
</dbReference>
<keyword evidence="2" id="KW-1185">Reference proteome</keyword>
<evidence type="ECO:0000313" key="2">
    <source>
        <dbReference type="Proteomes" id="UP000016930"/>
    </source>
</evidence>
<protein>
    <submittedName>
        <fullName evidence="1">Uncharacterized protein</fullName>
    </submittedName>
</protein>
<gene>
    <name evidence="1" type="ORF">CERSUDRAFT_89741</name>
</gene>
<name>M2QX96_CERS8</name>
<organism evidence="1 2">
    <name type="scientific">Ceriporiopsis subvermispora (strain B)</name>
    <name type="common">White-rot fungus</name>
    <name type="synonym">Gelatoporia subvermispora</name>
    <dbReference type="NCBI Taxonomy" id="914234"/>
    <lineage>
        <taxon>Eukaryota</taxon>
        <taxon>Fungi</taxon>
        <taxon>Dikarya</taxon>
        <taxon>Basidiomycota</taxon>
        <taxon>Agaricomycotina</taxon>
        <taxon>Agaricomycetes</taxon>
        <taxon>Polyporales</taxon>
        <taxon>Gelatoporiaceae</taxon>
        <taxon>Gelatoporia</taxon>
    </lineage>
</organism>
<proteinExistence type="predicted"/>